<dbReference type="EMBL" id="RWJN01000059">
    <property type="protein sequence ID" value="TCD68692.1"/>
    <property type="molecule type" value="Genomic_DNA"/>
</dbReference>
<dbReference type="GO" id="GO:0016787">
    <property type="term" value="F:hydrolase activity"/>
    <property type="evidence" value="ECO:0007669"/>
    <property type="project" value="UniProtKB-KW"/>
</dbReference>
<comment type="catalytic activity">
    <reaction evidence="5">
        <text>ATP + H2O = ADP + phosphate + H(+)</text>
        <dbReference type="Rhea" id="RHEA:13065"/>
        <dbReference type="ChEBI" id="CHEBI:15377"/>
        <dbReference type="ChEBI" id="CHEBI:15378"/>
        <dbReference type="ChEBI" id="CHEBI:30616"/>
        <dbReference type="ChEBI" id="CHEBI:43474"/>
        <dbReference type="ChEBI" id="CHEBI:456216"/>
        <dbReference type="EC" id="3.6.4.13"/>
    </reaction>
</comment>
<sequence length="646" mass="71609">MTSFISRAIRLAAPVSSRTIVQASRSGVVLPRFVTQPLAVRWASTAAAHKVVETEPSRGDADLRAPSTRSSASELEGDAVEHAAIEEDQPEFHTLAGKVNDRTLRALTVSPMQLTTMSPVQAEVLPLLPGLIRPHDPEDPSSSARDLLVKARTGTGKTIAFLVPAIEARLAEIEKFGQDALDKSGLDPRLEKRARRQLARDYAGPVIISPTRELATQIAVEATKLLKHHPDLQVHLLVGGESKRQQMKHWNSSSRDIIVATPGRLRDLLENEPSVAEPISKSKMLVLDEADTLIDIGFRPDVEAIADLMHPTPERQTLLFSATVSKVVRDIARRILAKTHAFVDCVTDDAPPVHAHVPQYSTILPSAADQIPHILRLIAHDQLTNPVNSKILLFFPTTKMTQLFGTIMMEMRKNLPKQTRIYEIHSKRTQEYRSRMSDYFRNDKSGASVLVSSDVSARGVDYPGVTRVIQVGIPGSDEQYVHRVGRTGRGKEKHGRADIVLLPWEQGFLTWQLKDIPMKAYTTSELETELRELATTYDQNRRQMGTARFVPPYLPKLDALGDEIQKFQENVDPDAVKETMASMLGYYVGRSGDLRCQKSVIVAGLKDWTMEACGLPEPPYISEAFLSRIGASDPARALSRIVILDV</sequence>
<evidence type="ECO:0000256" key="3">
    <source>
        <dbReference type="ARBA" id="ARBA00022840"/>
    </source>
</evidence>
<evidence type="ECO:0000256" key="1">
    <source>
        <dbReference type="ARBA" id="ARBA00022741"/>
    </source>
</evidence>
<dbReference type="SMART" id="SM00490">
    <property type="entry name" value="HELICc"/>
    <property type="match status" value="1"/>
</dbReference>
<dbReference type="GO" id="GO:0003724">
    <property type="term" value="F:RNA helicase activity"/>
    <property type="evidence" value="ECO:0007669"/>
    <property type="project" value="UniProtKB-EC"/>
</dbReference>
<dbReference type="CDD" id="cd18787">
    <property type="entry name" value="SF2_C_DEAD"/>
    <property type="match status" value="1"/>
</dbReference>
<dbReference type="Proteomes" id="UP000292702">
    <property type="component" value="Unassembled WGS sequence"/>
</dbReference>
<evidence type="ECO:0000256" key="5">
    <source>
        <dbReference type="RuleBase" id="RU365068"/>
    </source>
</evidence>
<dbReference type="AlphaFoldDB" id="A0A4R0RNB9"/>
<feature type="compositionally biased region" description="Basic and acidic residues" evidence="6">
    <location>
        <begin position="53"/>
        <end position="63"/>
    </location>
</feature>
<keyword evidence="10" id="KW-1185">Reference proteome</keyword>
<protein>
    <recommendedName>
        <fullName evidence="5">ATP-dependent RNA helicase</fullName>
        <ecNumber evidence="5">3.6.4.13</ecNumber>
    </recommendedName>
</protein>
<comment type="function">
    <text evidence="5">RNA helicase.</text>
</comment>
<evidence type="ECO:0000259" key="8">
    <source>
        <dbReference type="PROSITE" id="PS51194"/>
    </source>
</evidence>
<comment type="domain">
    <text evidence="5">The Q motif is unique to and characteristic of the DEAD box family of RNA helicases and controls ATP binding and hydrolysis.</text>
</comment>
<evidence type="ECO:0000259" key="7">
    <source>
        <dbReference type="PROSITE" id="PS51192"/>
    </source>
</evidence>
<reference evidence="9 10" key="1">
    <citation type="submission" date="2018-11" db="EMBL/GenBank/DDBJ databases">
        <title>Genome assembly of Steccherinum ochraceum LE-BIN_3174, the white-rot fungus of the Steccherinaceae family (The Residual Polyporoid clade, Polyporales, Basidiomycota).</title>
        <authorList>
            <person name="Fedorova T.V."/>
            <person name="Glazunova O.A."/>
            <person name="Landesman E.O."/>
            <person name="Moiseenko K.V."/>
            <person name="Psurtseva N.V."/>
            <person name="Savinova O.S."/>
            <person name="Shakhova N.V."/>
            <person name="Tyazhelova T.V."/>
            <person name="Vasina D.V."/>
        </authorList>
    </citation>
    <scope>NUCLEOTIDE SEQUENCE [LARGE SCALE GENOMIC DNA]</scope>
    <source>
        <strain evidence="9 10">LE-BIN_3174</strain>
    </source>
</reference>
<dbReference type="InterPro" id="IPR014001">
    <property type="entry name" value="Helicase_ATP-bd"/>
</dbReference>
<comment type="caution">
    <text evidence="9">The sequence shown here is derived from an EMBL/GenBank/DDBJ whole genome shotgun (WGS) entry which is preliminary data.</text>
</comment>
<dbReference type="EC" id="3.6.4.13" evidence="5"/>
<dbReference type="GO" id="GO:0005524">
    <property type="term" value="F:ATP binding"/>
    <property type="evidence" value="ECO:0007669"/>
    <property type="project" value="UniProtKB-UniRule"/>
</dbReference>
<feature type="domain" description="Helicase ATP-binding" evidence="7">
    <location>
        <begin position="138"/>
        <end position="342"/>
    </location>
</feature>
<dbReference type="Pfam" id="PF00270">
    <property type="entry name" value="DEAD"/>
    <property type="match status" value="1"/>
</dbReference>
<comment type="similarity">
    <text evidence="5">Belongs to the DEAD box helicase family.</text>
</comment>
<dbReference type="SMART" id="SM00487">
    <property type="entry name" value="DEXDc"/>
    <property type="match status" value="1"/>
</dbReference>
<dbReference type="InterPro" id="IPR011545">
    <property type="entry name" value="DEAD/DEAH_box_helicase_dom"/>
</dbReference>
<keyword evidence="2 5" id="KW-0378">Hydrolase</keyword>
<keyword evidence="1 5" id="KW-0547">Nucleotide-binding</keyword>
<dbReference type="PROSITE" id="PS51194">
    <property type="entry name" value="HELICASE_CTER"/>
    <property type="match status" value="1"/>
</dbReference>
<dbReference type="GO" id="GO:0003723">
    <property type="term" value="F:RNA binding"/>
    <property type="evidence" value="ECO:0007669"/>
    <property type="project" value="UniProtKB-UniRule"/>
</dbReference>
<organism evidence="9 10">
    <name type="scientific">Steccherinum ochraceum</name>
    <dbReference type="NCBI Taxonomy" id="92696"/>
    <lineage>
        <taxon>Eukaryota</taxon>
        <taxon>Fungi</taxon>
        <taxon>Dikarya</taxon>
        <taxon>Basidiomycota</taxon>
        <taxon>Agaricomycotina</taxon>
        <taxon>Agaricomycetes</taxon>
        <taxon>Polyporales</taxon>
        <taxon>Steccherinaceae</taxon>
        <taxon>Steccherinum</taxon>
    </lineage>
</organism>
<dbReference type="STRING" id="92696.A0A4R0RNB9"/>
<feature type="domain" description="Helicase C-terminal" evidence="8">
    <location>
        <begin position="379"/>
        <end position="534"/>
    </location>
</feature>
<keyword evidence="4 5" id="KW-0694">RNA-binding</keyword>
<evidence type="ECO:0000313" key="10">
    <source>
        <dbReference type="Proteomes" id="UP000292702"/>
    </source>
</evidence>
<keyword evidence="3 5" id="KW-0067">ATP-binding</keyword>
<evidence type="ECO:0000256" key="6">
    <source>
        <dbReference type="SAM" id="MobiDB-lite"/>
    </source>
</evidence>
<evidence type="ECO:0000313" key="9">
    <source>
        <dbReference type="EMBL" id="TCD68692.1"/>
    </source>
</evidence>
<dbReference type="InterPro" id="IPR027417">
    <property type="entry name" value="P-loop_NTPase"/>
</dbReference>
<dbReference type="InterPro" id="IPR001650">
    <property type="entry name" value="Helicase_C-like"/>
</dbReference>
<feature type="region of interest" description="Disordered" evidence="6">
    <location>
        <begin position="53"/>
        <end position="75"/>
    </location>
</feature>
<proteinExistence type="inferred from homology"/>
<accession>A0A4R0RNB9</accession>
<name>A0A4R0RNB9_9APHY</name>
<dbReference type="OrthoDB" id="193716at2759"/>
<dbReference type="SUPFAM" id="SSF52540">
    <property type="entry name" value="P-loop containing nucleoside triphosphate hydrolases"/>
    <property type="match status" value="1"/>
</dbReference>
<dbReference type="PROSITE" id="PS51192">
    <property type="entry name" value="HELICASE_ATP_BIND_1"/>
    <property type="match status" value="1"/>
</dbReference>
<evidence type="ECO:0000256" key="4">
    <source>
        <dbReference type="ARBA" id="ARBA00022884"/>
    </source>
</evidence>
<evidence type="ECO:0000256" key="2">
    <source>
        <dbReference type="ARBA" id="ARBA00022801"/>
    </source>
</evidence>
<dbReference type="Pfam" id="PF00271">
    <property type="entry name" value="Helicase_C"/>
    <property type="match status" value="1"/>
</dbReference>
<dbReference type="PANTHER" id="PTHR24031">
    <property type="entry name" value="RNA HELICASE"/>
    <property type="match status" value="1"/>
</dbReference>
<keyword evidence="5" id="KW-0347">Helicase</keyword>
<gene>
    <name evidence="9" type="ORF">EIP91_009976</name>
</gene>
<dbReference type="Gene3D" id="3.40.50.300">
    <property type="entry name" value="P-loop containing nucleotide triphosphate hydrolases"/>
    <property type="match status" value="2"/>
</dbReference>